<dbReference type="AlphaFoldDB" id="A0A9W9XFU0"/>
<evidence type="ECO:0000256" key="7">
    <source>
        <dbReference type="SAM" id="MobiDB-lite"/>
    </source>
</evidence>
<dbReference type="RefSeq" id="XP_056792583.1">
    <property type="nucleotide sequence ID" value="XM_056932624.1"/>
</dbReference>
<name>A0A9W9XFU0_9EURO</name>
<dbReference type="EMBL" id="JAPWDQ010000003">
    <property type="protein sequence ID" value="KAJ5491454.1"/>
    <property type="molecule type" value="Genomic_DNA"/>
</dbReference>
<dbReference type="GO" id="GO:1990904">
    <property type="term" value="C:ribonucleoprotein complex"/>
    <property type="evidence" value="ECO:0007669"/>
    <property type="project" value="UniProtKB-KW"/>
</dbReference>
<keyword evidence="5" id="KW-0687">Ribonucleoprotein</keyword>
<comment type="subcellular location">
    <subcellularLocation>
        <location evidence="1">Mitochondrion</location>
    </subcellularLocation>
</comment>
<dbReference type="GO" id="GO:0005739">
    <property type="term" value="C:mitochondrion"/>
    <property type="evidence" value="ECO:0007669"/>
    <property type="project" value="UniProtKB-SubCell"/>
</dbReference>
<gene>
    <name evidence="8" type="ORF">N7539_003021</name>
</gene>
<evidence type="ECO:0000256" key="2">
    <source>
        <dbReference type="ARBA" id="ARBA00008860"/>
    </source>
</evidence>
<dbReference type="InterPro" id="IPR018305">
    <property type="entry name" value="Ribosomal_m50"/>
</dbReference>
<reference evidence="8" key="1">
    <citation type="submission" date="2022-12" db="EMBL/GenBank/DDBJ databases">
        <authorList>
            <person name="Petersen C."/>
        </authorList>
    </citation>
    <scope>NUCLEOTIDE SEQUENCE</scope>
    <source>
        <strain evidence="8">IBT 30728</strain>
    </source>
</reference>
<evidence type="ECO:0000313" key="9">
    <source>
        <dbReference type="Proteomes" id="UP001148312"/>
    </source>
</evidence>
<dbReference type="GeneID" id="81622873"/>
<comment type="caution">
    <text evidence="8">The sequence shown here is derived from an EMBL/GenBank/DDBJ whole genome shotgun (WGS) entry which is preliminary data.</text>
</comment>
<dbReference type="Pfam" id="PF10501">
    <property type="entry name" value="Ribosomal_L50"/>
    <property type="match status" value="1"/>
</dbReference>
<evidence type="ECO:0000313" key="8">
    <source>
        <dbReference type="EMBL" id="KAJ5491454.1"/>
    </source>
</evidence>
<sequence length="348" mass="39072">MRPALRLPLREALYVCSGCRQEAIPRAISPLTRDFRRYASSDSPSLLERTRSKLWKTEKPPGPADPYSGQSQLLRGAEPENEEGLASGETEEAELSAADDYKQAKTWDGLESIGFLQKDQWLQEGTSKADKYVRYGAEVRTRSVPYALHQTTVELCLMSMLGKPLTSVCDVPRHNPQILSMLDSCYVDASSPKQWNTALRFPNQQTMEALMFVFNQIGGESTAKVEPSDKLITEKSSKADSHRELSLLDPSVKFAFVKRLSQLLGRRIPDKAITSSWTVGEILSGMAIQLKEKPVQVKKVLKKKAAAGQLPPNLNFSPKRLSKHHVDEEFGRKKAIISEFYRRGYVQN</sequence>
<evidence type="ECO:0000256" key="4">
    <source>
        <dbReference type="ARBA" id="ARBA00023128"/>
    </source>
</evidence>
<organism evidence="8 9">
    <name type="scientific">Penicillium diatomitis</name>
    <dbReference type="NCBI Taxonomy" id="2819901"/>
    <lineage>
        <taxon>Eukaryota</taxon>
        <taxon>Fungi</taxon>
        <taxon>Dikarya</taxon>
        <taxon>Ascomycota</taxon>
        <taxon>Pezizomycotina</taxon>
        <taxon>Eurotiomycetes</taxon>
        <taxon>Eurotiomycetidae</taxon>
        <taxon>Eurotiales</taxon>
        <taxon>Aspergillaceae</taxon>
        <taxon>Penicillium</taxon>
    </lineage>
</organism>
<evidence type="ECO:0000256" key="6">
    <source>
        <dbReference type="ARBA" id="ARBA00035183"/>
    </source>
</evidence>
<feature type="compositionally biased region" description="Basic and acidic residues" evidence="7">
    <location>
        <begin position="49"/>
        <end position="59"/>
    </location>
</feature>
<reference evidence="8" key="2">
    <citation type="journal article" date="2023" name="IMA Fungus">
        <title>Comparative genomic study of the Penicillium genus elucidates a diverse pangenome and 15 lateral gene transfer events.</title>
        <authorList>
            <person name="Petersen C."/>
            <person name="Sorensen T."/>
            <person name="Nielsen M.R."/>
            <person name="Sondergaard T.E."/>
            <person name="Sorensen J.L."/>
            <person name="Fitzpatrick D.A."/>
            <person name="Frisvad J.C."/>
            <person name="Nielsen K.L."/>
        </authorList>
    </citation>
    <scope>NUCLEOTIDE SEQUENCE</scope>
    <source>
        <strain evidence="8">IBT 30728</strain>
    </source>
</reference>
<feature type="compositionally biased region" description="Acidic residues" evidence="7">
    <location>
        <begin position="79"/>
        <end position="94"/>
    </location>
</feature>
<evidence type="ECO:0000256" key="5">
    <source>
        <dbReference type="ARBA" id="ARBA00023274"/>
    </source>
</evidence>
<comment type="similarity">
    <text evidence="2">Belongs to the mitochondrion-specific ribosomal protein mL50 family.</text>
</comment>
<keyword evidence="3" id="KW-0689">Ribosomal protein</keyword>
<evidence type="ECO:0000256" key="1">
    <source>
        <dbReference type="ARBA" id="ARBA00004173"/>
    </source>
</evidence>
<accession>A0A9W9XFU0</accession>
<dbReference type="GO" id="GO:0005840">
    <property type="term" value="C:ribosome"/>
    <property type="evidence" value="ECO:0007669"/>
    <property type="project" value="UniProtKB-KW"/>
</dbReference>
<dbReference type="Proteomes" id="UP001148312">
    <property type="component" value="Unassembled WGS sequence"/>
</dbReference>
<evidence type="ECO:0000256" key="3">
    <source>
        <dbReference type="ARBA" id="ARBA00022980"/>
    </source>
</evidence>
<keyword evidence="4" id="KW-0496">Mitochondrion</keyword>
<feature type="region of interest" description="Disordered" evidence="7">
    <location>
        <begin position="49"/>
        <end position="96"/>
    </location>
</feature>
<proteinExistence type="inferred from homology"/>
<protein>
    <recommendedName>
        <fullName evidence="6">Large ribosomal subunit protein mL50</fullName>
    </recommendedName>
</protein>
<keyword evidence="9" id="KW-1185">Reference proteome</keyword>